<keyword evidence="1" id="KW-0560">Oxidoreductase</keyword>
<evidence type="ECO:0000259" key="2">
    <source>
        <dbReference type="Pfam" id="PF01243"/>
    </source>
</evidence>
<gene>
    <name evidence="3" type="ORF">ABIQ69_06545</name>
</gene>
<evidence type="ECO:0000256" key="1">
    <source>
        <dbReference type="ARBA" id="ARBA00023002"/>
    </source>
</evidence>
<dbReference type="Gene3D" id="2.30.110.10">
    <property type="entry name" value="Electron Transport, Fmn-binding Protein, Chain A"/>
    <property type="match status" value="1"/>
</dbReference>
<dbReference type="InterPro" id="IPR052019">
    <property type="entry name" value="F420H2_bilvrd_red/Heme_oxyg"/>
</dbReference>
<accession>A0AAU7W9Z8</accession>
<evidence type="ECO:0000313" key="3">
    <source>
        <dbReference type="EMBL" id="XBX83563.1"/>
    </source>
</evidence>
<dbReference type="GO" id="GO:0070967">
    <property type="term" value="F:coenzyme F420 binding"/>
    <property type="evidence" value="ECO:0007669"/>
    <property type="project" value="TreeGrafter"/>
</dbReference>
<dbReference type="EMBL" id="CP158374">
    <property type="protein sequence ID" value="XBX83563.1"/>
    <property type="molecule type" value="Genomic_DNA"/>
</dbReference>
<dbReference type="InterPro" id="IPR012349">
    <property type="entry name" value="Split_barrel_FMN-bd"/>
</dbReference>
<dbReference type="NCBIfam" id="TIGR03618">
    <property type="entry name" value="Rv1155_F420"/>
    <property type="match status" value="1"/>
</dbReference>
<feature type="domain" description="Pyridoxamine 5'-phosphate oxidase N-terminal" evidence="2">
    <location>
        <begin position="8"/>
        <end position="128"/>
    </location>
</feature>
<organism evidence="3">
    <name type="scientific">Agromyces sp. G08B096</name>
    <dbReference type="NCBI Taxonomy" id="3156399"/>
    <lineage>
        <taxon>Bacteria</taxon>
        <taxon>Bacillati</taxon>
        <taxon>Actinomycetota</taxon>
        <taxon>Actinomycetes</taxon>
        <taxon>Micrococcales</taxon>
        <taxon>Microbacteriaceae</taxon>
        <taxon>Agromyces</taxon>
    </lineage>
</organism>
<dbReference type="PANTHER" id="PTHR35176:SF6">
    <property type="entry name" value="HEME OXYGENASE HI_0854-RELATED"/>
    <property type="match status" value="1"/>
</dbReference>
<dbReference type="PANTHER" id="PTHR35176">
    <property type="entry name" value="HEME OXYGENASE HI_0854-RELATED"/>
    <property type="match status" value="1"/>
</dbReference>
<proteinExistence type="predicted"/>
<sequence length="129" mass="14769">MTELNADQRRLLDPPNYGMLATIRPNGTAQVNAMWFELIDGTLRFTHTTKRGKYRNLQQNPNMTLAVLDPDDPFHYTEVVGRLTETIPDPEGEFYVRLGRRYGNAEQEAPADKADRVILVMSIDKVHTH</sequence>
<dbReference type="GO" id="GO:0005829">
    <property type="term" value="C:cytosol"/>
    <property type="evidence" value="ECO:0007669"/>
    <property type="project" value="TreeGrafter"/>
</dbReference>
<dbReference type="AlphaFoldDB" id="A0AAU7W9Z8"/>
<dbReference type="InterPro" id="IPR011576">
    <property type="entry name" value="Pyridox_Oxase_N"/>
</dbReference>
<dbReference type="InterPro" id="IPR019920">
    <property type="entry name" value="F420-binding_dom_put"/>
</dbReference>
<protein>
    <submittedName>
        <fullName evidence="3">PPOX class F420-dependent oxidoreductase</fullName>
    </submittedName>
</protein>
<reference evidence="3" key="1">
    <citation type="submission" date="2024-05" db="EMBL/GenBank/DDBJ databases">
        <authorList>
            <person name="Yu L."/>
        </authorList>
    </citation>
    <scope>NUCLEOTIDE SEQUENCE</scope>
    <source>
        <strain evidence="3">G08B096</strain>
    </source>
</reference>
<dbReference type="RefSeq" id="WP_350349565.1">
    <property type="nucleotide sequence ID" value="NZ_CP158374.1"/>
</dbReference>
<name>A0AAU7W9Z8_9MICO</name>
<dbReference type="GO" id="GO:0016627">
    <property type="term" value="F:oxidoreductase activity, acting on the CH-CH group of donors"/>
    <property type="evidence" value="ECO:0007669"/>
    <property type="project" value="TreeGrafter"/>
</dbReference>
<dbReference type="SUPFAM" id="SSF50475">
    <property type="entry name" value="FMN-binding split barrel"/>
    <property type="match status" value="1"/>
</dbReference>
<dbReference type="Pfam" id="PF01243">
    <property type="entry name" value="PNPOx_N"/>
    <property type="match status" value="1"/>
</dbReference>